<feature type="compositionally biased region" description="Basic and acidic residues" evidence="1">
    <location>
        <begin position="333"/>
        <end position="343"/>
    </location>
</feature>
<comment type="caution">
    <text evidence="2">The sequence shown here is derived from an EMBL/GenBank/DDBJ whole genome shotgun (WGS) entry which is preliminary data.</text>
</comment>
<name>A0ABD3HY65_9MARC</name>
<evidence type="ECO:0000256" key="1">
    <source>
        <dbReference type="SAM" id="MobiDB-lite"/>
    </source>
</evidence>
<reference evidence="2 3" key="1">
    <citation type="submission" date="2024-09" db="EMBL/GenBank/DDBJ databases">
        <title>Chromosome-scale assembly of Riccia sorocarpa.</title>
        <authorList>
            <person name="Paukszto L."/>
        </authorList>
    </citation>
    <scope>NUCLEOTIDE SEQUENCE [LARGE SCALE GENOMIC DNA]</scope>
    <source>
        <strain evidence="2">LP-2024</strain>
        <tissue evidence="2">Aerial parts of the thallus</tissue>
    </source>
</reference>
<protein>
    <submittedName>
        <fullName evidence="2">Uncharacterized protein</fullName>
    </submittedName>
</protein>
<dbReference type="EMBL" id="JBJQOH010000002">
    <property type="protein sequence ID" value="KAL3695926.1"/>
    <property type="molecule type" value="Genomic_DNA"/>
</dbReference>
<evidence type="ECO:0000313" key="3">
    <source>
        <dbReference type="Proteomes" id="UP001633002"/>
    </source>
</evidence>
<dbReference type="InterPro" id="IPR012340">
    <property type="entry name" value="NA-bd_OB-fold"/>
</dbReference>
<dbReference type="AlphaFoldDB" id="A0ABD3HY65"/>
<accession>A0ABD3HY65</accession>
<evidence type="ECO:0000313" key="2">
    <source>
        <dbReference type="EMBL" id="KAL3695926.1"/>
    </source>
</evidence>
<feature type="compositionally biased region" description="Basic and acidic residues" evidence="1">
    <location>
        <begin position="258"/>
        <end position="308"/>
    </location>
</feature>
<feature type="compositionally biased region" description="Low complexity" evidence="1">
    <location>
        <begin position="195"/>
        <end position="205"/>
    </location>
</feature>
<gene>
    <name evidence="2" type="ORF">R1sor_010002</name>
</gene>
<feature type="region of interest" description="Disordered" evidence="1">
    <location>
        <begin position="194"/>
        <end position="343"/>
    </location>
</feature>
<keyword evidence="3" id="KW-1185">Reference proteome</keyword>
<dbReference type="Gene3D" id="2.40.50.140">
    <property type="entry name" value="Nucleic acid-binding proteins"/>
    <property type="match status" value="1"/>
</dbReference>
<dbReference type="Proteomes" id="UP001633002">
    <property type="component" value="Unassembled WGS sequence"/>
</dbReference>
<feature type="compositionally biased region" description="Basic and acidic residues" evidence="1">
    <location>
        <begin position="228"/>
        <end position="250"/>
    </location>
</feature>
<proteinExistence type="predicted"/>
<sequence>MVQLNIDMLERTSNIWDNFDTFECFVLVTYGTFYNPNTEVSKHFLNADVIDKKGELTMTITCQGEQCQTFSNRLQKHNYLKLTTFRKGKKTRYHRGDCDFVLWLNRNTDITIVQAWSPTTQLQIFDLDTIASIKQELSHEDFAVATLAVVIVDASKYNITIRDGNTDDDTAKIKKSGEFTIQDNMIMDITEDNTTDANNASTSATVPTPTDNINKHKTEEEADADDPTDTKHQKAKKKAEEFFHHDKPESETPPVDPEFGKKPARDHGIRQAEHKEQRAKEAAAKSHGEVDVERRVKNSLRQADEYGREMTFPQTLPQTHLDYYNPFGGSMNEKGKAGMHDPK</sequence>
<organism evidence="2 3">
    <name type="scientific">Riccia sorocarpa</name>
    <dbReference type="NCBI Taxonomy" id="122646"/>
    <lineage>
        <taxon>Eukaryota</taxon>
        <taxon>Viridiplantae</taxon>
        <taxon>Streptophyta</taxon>
        <taxon>Embryophyta</taxon>
        <taxon>Marchantiophyta</taxon>
        <taxon>Marchantiopsida</taxon>
        <taxon>Marchantiidae</taxon>
        <taxon>Marchantiales</taxon>
        <taxon>Ricciaceae</taxon>
        <taxon>Riccia</taxon>
    </lineage>
</organism>